<dbReference type="Gene3D" id="1.10.238.10">
    <property type="entry name" value="EF-hand"/>
    <property type="match status" value="1"/>
</dbReference>
<evidence type="ECO:0000256" key="9">
    <source>
        <dbReference type="SAM" id="MobiDB-lite"/>
    </source>
</evidence>
<reference evidence="11" key="1">
    <citation type="submission" date="2025-08" db="UniProtKB">
        <authorList>
            <consortium name="Ensembl"/>
        </authorList>
    </citation>
    <scope>IDENTIFICATION</scope>
</reference>
<dbReference type="Pfam" id="PF01067">
    <property type="entry name" value="Calpain_III"/>
    <property type="match status" value="1"/>
</dbReference>
<dbReference type="InterPro" id="IPR011992">
    <property type="entry name" value="EF-hand-dom_pair"/>
</dbReference>
<dbReference type="InterPro" id="IPR001300">
    <property type="entry name" value="Peptidase_C2_calpain_cat"/>
</dbReference>
<name>A0A3B3S1B4_9TELE</name>
<dbReference type="PANTHER" id="PTHR10183:SF434">
    <property type="entry name" value="CALPAIN-3"/>
    <property type="match status" value="1"/>
</dbReference>
<evidence type="ECO:0000313" key="12">
    <source>
        <dbReference type="Proteomes" id="UP000261540"/>
    </source>
</evidence>
<dbReference type="SUPFAM" id="SSF47473">
    <property type="entry name" value="EF-hand"/>
    <property type="match status" value="1"/>
</dbReference>
<evidence type="ECO:0000256" key="4">
    <source>
        <dbReference type="ARBA" id="ARBA00022801"/>
    </source>
</evidence>
<comment type="similarity">
    <text evidence="1">Belongs to the peptidase C2 family.</text>
</comment>
<dbReference type="PRINTS" id="PR00704">
    <property type="entry name" value="CALPAIN"/>
</dbReference>
<keyword evidence="4 8" id="KW-0378">Hydrolase</keyword>
<protein>
    <submittedName>
        <fullName evidence="11">Zgc:85932</fullName>
    </submittedName>
</protein>
<dbReference type="FunFam" id="3.90.70.10:FF:000001">
    <property type="entry name" value="Calpain-1 catalytic subunit"/>
    <property type="match status" value="1"/>
</dbReference>
<feature type="active site" evidence="7 8">
    <location>
        <position position="273"/>
    </location>
</feature>
<accession>A0A3B3S1B4</accession>
<dbReference type="OrthoDB" id="424753at2759"/>
<dbReference type="PROSITE" id="PS50203">
    <property type="entry name" value="CALPAIN_CAT"/>
    <property type="match status" value="1"/>
</dbReference>
<dbReference type="CDD" id="cd00044">
    <property type="entry name" value="CysPc"/>
    <property type="match status" value="1"/>
</dbReference>
<dbReference type="InterPro" id="IPR022684">
    <property type="entry name" value="Calpain_cysteine_protease"/>
</dbReference>
<dbReference type="InterPro" id="IPR022683">
    <property type="entry name" value="Calpain_III"/>
</dbReference>
<feature type="active site" evidence="7 8">
    <location>
        <position position="249"/>
    </location>
</feature>
<dbReference type="GO" id="GO:0005737">
    <property type="term" value="C:cytoplasm"/>
    <property type="evidence" value="ECO:0007669"/>
    <property type="project" value="TreeGrafter"/>
</dbReference>
<dbReference type="PROSITE" id="PS00018">
    <property type="entry name" value="EF_HAND_1"/>
    <property type="match status" value="1"/>
</dbReference>
<feature type="compositionally biased region" description="Low complexity" evidence="9">
    <location>
        <begin position="11"/>
        <end position="21"/>
    </location>
</feature>
<evidence type="ECO:0000259" key="10">
    <source>
        <dbReference type="PROSITE" id="PS50203"/>
    </source>
</evidence>
<feature type="active site" evidence="7 8">
    <location>
        <position position="95"/>
    </location>
</feature>
<evidence type="ECO:0000313" key="11">
    <source>
        <dbReference type="Ensembl" id="ENSPKIP00000024323.1"/>
    </source>
</evidence>
<dbReference type="FunFam" id="1.10.238.10:FF:000530">
    <property type="entry name" value="Zgc:85932"/>
    <property type="match status" value="1"/>
</dbReference>
<dbReference type="AlphaFoldDB" id="A0A3B3S1B4"/>
<dbReference type="InterPro" id="IPR038765">
    <property type="entry name" value="Papain-like_cys_pep_sf"/>
</dbReference>
<evidence type="ECO:0000256" key="3">
    <source>
        <dbReference type="ARBA" id="ARBA00022723"/>
    </source>
</evidence>
<dbReference type="SMART" id="SM00720">
    <property type="entry name" value="calpain_III"/>
    <property type="match status" value="1"/>
</dbReference>
<dbReference type="InterPro" id="IPR036213">
    <property type="entry name" value="Calpain_III_sf"/>
</dbReference>
<keyword evidence="5 8" id="KW-0788">Thiol protease</keyword>
<keyword evidence="6" id="KW-0106">Calcium</keyword>
<dbReference type="GO" id="GO:0006508">
    <property type="term" value="P:proteolysis"/>
    <property type="evidence" value="ECO:0007669"/>
    <property type="project" value="UniProtKB-KW"/>
</dbReference>
<dbReference type="STRING" id="1676925.ENSPKIP00000024323"/>
<reference evidence="11" key="2">
    <citation type="submission" date="2025-09" db="UniProtKB">
        <authorList>
            <consortium name="Ensembl"/>
        </authorList>
    </citation>
    <scope>IDENTIFICATION</scope>
</reference>
<evidence type="ECO:0000256" key="5">
    <source>
        <dbReference type="ARBA" id="ARBA00022807"/>
    </source>
</evidence>
<dbReference type="KEGG" id="pki:111844104"/>
<dbReference type="SUPFAM" id="SSF54001">
    <property type="entry name" value="Cysteine proteinases"/>
    <property type="match status" value="1"/>
</dbReference>
<evidence type="ECO:0000256" key="8">
    <source>
        <dbReference type="PROSITE-ProRule" id="PRU00239"/>
    </source>
</evidence>
<proteinExistence type="inferred from homology"/>
<keyword evidence="3" id="KW-0479">Metal-binding</keyword>
<dbReference type="PANTHER" id="PTHR10183">
    <property type="entry name" value="CALPAIN"/>
    <property type="match status" value="1"/>
</dbReference>
<dbReference type="Pfam" id="PF00648">
    <property type="entry name" value="Peptidase_C2"/>
    <property type="match status" value="1"/>
</dbReference>
<feature type="region of interest" description="Disordered" evidence="9">
    <location>
        <begin position="1"/>
        <end position="21"/>
    </location>
</feature>
<dbReference type="InterPro" id="IPR022682">
    <property type="entry name" value="Calpain_domain_III"/>
</dbReference>
<dbReference type="Gene3D" id="3.90.70.10">
    <property type="entry name" value="Cysteine proteinases"/>
    <property type="match status" value="1"/>
</dbReference>
<keyword evidence="12" id="KW-1185">Reference proteome</keyword>
<dbReference type="Ensembl" id="ENSPKIT00000005029.1">
    <property type="protein sequence ID" value="ENSPKIP00000024323.1"/>
    <property type="gene ID" value="ENSPKIG00000007621.1"/>
</dbReference>
<dbReference type="SUPFAM" id="SSF49758">
    <property type="entry name" value="Calpain large subunit, middle domain (domain III)"/>
    <property type="match status" value="1"/>
</dbReference>
<feature type="domain" description="Calpain catalytic" evidence="10">
    <location>
        <begin position="46"/>
        <end position="333"/>
    </location>
</feature>
<dbReference type="SMART" id="SM00230">
    <property type="entry name" value="CysPc"/>
    <property type="match status" value="1"/>
</dbReference>
<dbReference type="Gene3D" id="2.60.120.380">
    <property type="match status" value="1"/>
</dbReference>
<evidence type="ECO:0000256" key="7">
    <source>
        <dbReference type="PIRSR" id="PIRSR622684-1"/>
    </source>
</evidence>
<keyword evidence="2 8" id="KW-0645">Protease</keyword>
<evidence type="ECO:0000256" key="2">
    <source>
        <dbReference type="ARBA" id="ARBA00022670"/>
    </source>
</evidence>
<dbReference type="InterPro" id="IPR018247">
    <property type="entry name" value="EF_Hand_1_Ca_BS"/>
</dbReference>
<organism evidence="11 12">
    <name type="scientific">Paramormyrops kingsleyae</name>
    <dbReference type="NCBI Taxonomy" id="1676925"/>
    <lineage>
        <taxon>Eukaryota</taxon>
        <taxon>Metazoa</taxon>
        <taxon>Chordata</taxon>
        <taxon>Craniata</taxon>
        <taxon>Vertebrata</taxon>
        <taxon>Euteleostomi</taxon>
        <taxon>Actinopterygii</taxon>
        <taxon>Neopterygii</taxon>
        <taxon>Teleostei</taxon>
        <taxon>Osteoglossocephala</taxon>
        <taxon>Osteoglossomorpha</taxon>
        <taxon>Osteoglossiformes</taxon>
        <taxon>Mormyridae</taxon>
        <taxon>Paramormyrops</taxon>
    </lineage>
</organism>
<evidence type="ECO:0000256" key="6">
    <source>
        <dbReference type="ARBA" id="ARBA00022837"/>
    </source>
</evidence>
<dbReference type="GO" id="GO:0046872">
    <property type="term" value="F:metal ion binding"/>
    <property type="evidence" value="ECO:0007669"/>
    <property type="project" value="UniProtKB-KW"/>
</dbReference>
<dbReference type="GeneTree" id="ENSGT00940000165978"/>
<dbReference type="FunFam" id="2.60.120.380:FF:000011">
    <property type="entry name" value="Calpain 12"/>
    <property type="match status" value="1"/>
</dbReference>
<dbReference type="GO" id="GO:0004198">
    <property type="term" value="F:calcium-dependent cysteine-type endopeptidase activity"/>
    <property type="evidence" value="ECO:0007669"/>
    <property type="project" value="InterPro"/>
</dbReference>
<sequence>MFKTKTKTPDKSSSPAGPLRQPLASSAALAPSVPSFSNTNYANDGLFVDTTFPYGNMQQQTNIVWKRPKDICQSPQFIVGGATCMDVCQGSLSDCWFLSVVTSLSLHRHLLERVVPCRQSFQEGYTGCFVFQFWQYGEWKEVKIDDFLPTCEGQLVYLRSSAKEEFWSSLLEKAYAKLKGGYQALNMGFPHEAMVDMTGGVTEVFSVAAMPHDSGHFLEGLLKRGALINCASTQGALEQKNKFGIMFRHAYSITAVEKVTTRTGVVELVRVYNPWGNTEWEGPWNDKNGSEWNQVSKAEQDRIGRTQAEDGEFWMTLSDFCLNFDEIEVCHLTEATLSGLDTVKPWQCTLHQGSWVPSLSAGGPPGGVRFWQNPQFHLTLQEEDEDPRDPELTCTFLVALMQKNKRRTETQLAINLHIYKVRSDQSYLSHLDLSLLKPLLCMDSYSPRREVVVRGHLPPGQYVIIPSTWEAGLEGEFILRVLTEKGNTTKPSQKPSKDVNAPMQMQTIAPTQSVLPSVADVQQIFNKHCCNMEQCRAADLYKILKEVISTGALAGSEKELCLEHCKSFVALMDSKGSGQLDWLQFQSLWDVFTKWTDIFVLFDKNKSQSLEYCEILPALTAAGLQVDEFLIQLIGLRYTEPDMTVNYPGFLSLLLKLNTMIQKFHSFDLMGMGAISLNYRQWLYLTMYN</sequence>
<dbReference type="Proteomes" id="UP000261540">
    <property type="component" value="Unplaced"/>
</dbReference>
<evidence type="ECO:0000256" key="1">
    <source>
        <dbReference type="ARBA" id="ARBA00007623"/>
    </source>
</evidence>